<accession>A0A559JW14</accession>
<evidence type="ECO:0000313" key="2">
    <source>
        <dbReference type="Proteomes" id="UP000316330"/>
    </source>
</evidence>
<reference evidence="1 2" key="1">
    <citation type="submission" date="2019-07" db="EMBL/GenBank/DDBJ databases">
        <authorList>
            <person name="Kim J."/>
        </authorList>
    </citation>
    <scope>NUCLEOTIDE SEQUENCE [LARGE SCALE GENOMIC DNA]</scope>
    <source>
        <strain evidence="1 2">G13</strain>
    </source>
</reference>
<dbReference type="OrthoDB" id="2990595at2"/>
<dbReference type="InterPro" id="IPR025716">
    <property type="entry name" value="Post-transcriptional_regulator"/>
</dbReference>
<keyword evidence="2" id="KW-1185">Reference proteome</keyword>
<sequence length="186" mass="20997">MRGTNPSTRFKSPAASRIMAPWMKDCLRELNGIPLPLNGLVHMYARVVRLHANLPAGKLPLNIERIKSIIKNGAFYAFTTDREGTAVEELEKKLPNDEMVASDSGSSLSEFELNETIAQLCQSKAEEFRLIGYEQVTGPDVWECVSDKYHKKGTPPLYEVVNDILSLKVTQFMNFITLSMYRGEIR</sequence>
<gene>
    <name evidence="1" type="ORF">FPZ45_00305</name>
</gene>
<comment type="caution">
    <text evidence="1">The sequence shown here is derived from an EMBL/GenBank/DDBJ whole genome shotgun (WGS) entry which is preliminary data.</text>
</comment>
<organism evidence="1 2">
    <name type="scientific">Cohnella terricola</name>
    <dbReference type="NCBI Taxonomy" id="1289167"/>
    <lineage>
        <taxon>Bacteria</taxon>
        <taxon>Bacillati</taxon>
        <taxon>Bacillota</taxon>
        <taxon>Bacilli</taxon>
        <taxon>Bacillales</taxon>
        <taxon>Paenibacillaceae</taxon>
        <taxon>Cohnella</taxon>
    </lineage>
</organism>
<dbReference type="Proteomes" id="UP000316330">
    <property type="component" value="Unassembled WGS sequence"/>
</dbReference>
<dbReference type="Pfam" id="PF13797">
    <property type="entry name" value="Post_transc_reg"/>
    <property type="match status" value="1"/>
</dbReference>
<evidence type="ECO:0008006" key="3">
    <source>
        <dbReference type="Google" id="ProtNLM"/>
    </source>
</evidence>
<evidence type="ECO:0000313" key="1">
    <source>
        <dbReference type="EMBL" id="TVY04085.1"/>
    </source>
</evidence>
<proteinExistence type="predicted"/>
<name>A0A559JW14_9BACL</name>
<dbReference type="EMBL" id="VNJJ01000001">
    <property type="protein sequence ID" value="TVY04085.1"/>
    <property type="molecule type" value="Genomic_DNA"/>
</dbReference>
<dbReference type="AlphaFoldDB" id="A0A559JW14"/>
<protein>
    <recommendedName>
        <fullName evidence="3">Post-transcriptional regulator</fullName>
    </recommendedName>
</protein>